<organism evidence="6 7">
    <name type="scientific">Nesidiocoris tenuis</name>
    <dbReference type="NCBI Taxonomy" id="355587"/>
    <lineage>
        <taxon>Eukaryota</taxon>
        <taxon>Metazoa</taxon>
        <taxon>Ecdysozoa</taxon>
        <taxon>Arthropoda</taxon>
        <taxon>Hexapoda</taxon>
        <taxon>Insecta</taxon>
        <taxon>Pterygota</taxon>
        <taxon>Neoptera</taxon>
        <taxon>Paraneoptera</taxon>
        <taxon>Hemiptera</taxon>
        <taxon>Heteroptera</taxon>
        <taxon>Panheteroptera</taxon>
        <taxon>Cimicomorpha</taxon>
        <taxon>Miridae</taxon>
        <taxon>Dicyphina</taxon>
        <taxon>Nesidiocoris</taxon>
    </lineage>
</organism>
<feature type="region of interest" description="Disordered" evidence="4">
    <location>
        <begin position="460"/>
        <end position="495"/>
    </location>
</feature>
<feature type="domain" description="WW" evidence="5">
    <location>
        <begin position="501"/>
        <end position="529"/>
    </location>
</feature>
<dbReference type="PANTHER" id="PTHR46697">
    <property type="entry name" value="FORMIN-BINDING PROTEIN 4"/>
    <property type="match status" value="1"/>
</dbReference>
<evidence type="ECO:0000313" key="7">
    <source>
        <dbReference type="Proteomes" id="UP000479000"/>
    </source>
</evidence>
<dbReference type="GO" id="GO:0008270">
    <property type="term" value="F:zinc ion binding"/>
    <property type="evidence" value="ECO:0007669"/>
    <property type="project" value="UniProtKB-KW"/>
</dbReference>
<keyword evidence="1" id="KW-0479">Metal-binding</keyword>
<evidence type="ECO:0000256" key="2">
    <source>
        <dbReference type="ARBA" id="ARBA00022771"/>
    </source>
</evidence>
<sequence>MAEQFSEIRSPRGRPILVHNNYKFSLFLKDAVRGDQWRCINRRCPAYVLTQGEEGHRFITHSDAQHIHKPGDTSKVRTSQRLSATAKKMFPEVFQKSSRKSLQAYVGKFNGLLSDELTNMRHTAKRRKRKELLENAVSTLKSMLKVLKTSLTTAAATRSPRQRTSPPVLRHLLLFLSQPTLSVQGRKLHQAFPHLREKQSAVVSTIKHLFPVPSIRLGLLGLSGKNNMGDHGKIAQHTQEVAKKEVPAEKVEETNGEKKNGVKSPEKEKNGSAEKPSENGDSKKDHTVSCQENVGHAQTPANVFQRGSQKNFQHGLVTFGGDCKIVFEEVRTDHPHIGNGAPDVVGNDNSFNESLMRGEAKYEQIKAVHGSNGSEDSEAPDVLEGTGPTAKTNGEMSKVTTASSENGQPVVQKSNVLAGLSGYLSSSDEDDDDSTDSDSDLNSEVDAFLKEIDDIYSERRTSLPAKETKLAPPEPQTAETPAASEKPQPVVQGPAAPTVAWQECYDSSTGYTYYWNFETNEVTWDMPIEYQLYLEAMKQWQQYQAQTEVAALIERAKAQQLQQQQELKQQQLLQQQQQFIQQAQEAANSAKLAEQAKAAKRARNQKKRKKRMSSSASSTVKKSDSEDDEKIELITSYGPNSGDESDSDQEPTVPSIPKVVEKPAPIPADVKRQRKLRKIIKDTARRQSSSEKSVVMGPQLPPVVAASGPKEVSGLVPYNADVDSDQDSDQLLSARLEKFVKEVSMETPAKKNEPPPPEEEDESALLERLRSQTQVLQELGGEVPEEIKSIITVKDGDLASLVPSYSEGSGDEEESRKAVKPEKKIKADMAGPAKLPKAAKLAIDQQFYEPEEATSPAPRVVSPDNSADAVPFGKKRKLKLGVALRPKIEPHLAFPESGKDDFKGLGFSSPDTSTKKLKTDKIHFVKAETLQFSNSEPKDKPSCGGEEDMEVCTTPPPPPSPPRISVPSPPPPPNIDTPPLPSKTPPPPSLSSDLPPLPPLPPMPPPPPPDDPPPPPPPELNLNEPLPPGVDPTDVRTPPLPVPPAVPMVPGAMVPPMPIGAADYAMHVPMHAPIPIPMMPHQMHYPIAYSTAAVTPTTISAVPQPNAFPVVARQPESGHNLSTELDSFYSDIASLEPEPVPPPPPPKDPTPPPQPPPPSSPPPPPVSAPESTKKKKK</sequence>
<dbReference type="CDD" id="cd00201">
    <property type="entry name" value="WW"/>
    <property type="match status" value="1"/>
</dbReference>
<keyword evidence="7" id="KW-1185">Reference proteome</keyword>
<dbReference type="PROSITE" id="PS50020">
    <property type="entry name" value="WW_DOMAIN_2"/>
    <property type="match status" value="1"/>
</dbReference>
<keyword evidence="2" id="KW-0863">Zinc-finger</keyword>
<name>A0A6H5FXI5_9HEMI</name>
<feature type="compositionally biased region" description="Polar residues" evidence="4">
    <location>
        <begin position="389"/>
        <end position="415"/>
    </location>
</feature>
<evidence type="ECO:0000256" key="1">
    <source>
        <dbReference type="ARBA" id="ARBA00022723"/>
    </source>
</evidence>
<dbReference type="EMBL" id="CADCXU010001953">
    <property type="protein sequence ID" value="CAA9994330.1"/>
    <property type="molecule type" value="Genomic_DNA"/>
</dbReference>
<feature type="region of interest" description="Disordered" evidence="4">
    <location>
        <begin position="846"/>
        <end position="872"/>
    </location>
</feature>
<dbReference type="Pfam" id="PF04500">
    <property type="entry name" value="FLYWCH"/>
    <property type="match status" value="1"/>
</dbReference>
<feature type="compositionally biased region" description="Basic and acidic residues" evidence="4">
    <location>
        <begin position="240"/>
        <end position="287"/>
    </location>
</feature>
<dbReference type="Pfam" id="PF00397">
    <property type="entry name" value="WW"/>
    <property type="match status" value="1"/>
</dbReference>
<keyword evidence="3" id="KW-0862">Zinc</keyword>
<evidence type="ECO:0000256" key="4">
    <source>
        <dbReference type="SAM" id="MobiDB-lite"/>
    </source>
</evidence>
<dbReference type="AlphaFoldDB" id="A0A6H5FXI5"/>
<evidence type="ECO:0000313" key="6">
    <source>
        <dbReference type="EMBL" id="CAA9994330.1"/>
    </source>
</evidence>
<evidence type="ECO:0000259" key="5">
    <source>
        <dbReference type="PROSITE" id="PS50020"/>
    </source>
</evidence>
<dbReference type="InterPro" id="IPR007588">
    <property type="entry name" value="Znf_FLYWCH"/>
</dbReference>
<feature type="compositionally biased region" description="Basic and acidic residues" evidence="4">
    <location>
        <begin position="814"/>
        <end position="827"/>
    </location>
</feature>
<feature type="region of interest" description="Disordered" evidence="4">
    <location>
        <begin position="238"/>
        <end position="288"/>
    </location>
</feature>
<feature type="region of interest" description="Disordered" evidence="4">
    <location>
        <begin position="886"/>
        <end position="1042"/>
    </location>
</feature>
<protein>
    <recommendedName>
        <fullName evidence="5">WW domain-containing protein</fullName>
    </recommendedName>
</protein>
<feature type="region of interest" description="Disordered" evidence="4">
    <location>
        <begin position="1115"/>
        <end position="1177"/>
    </location>
</feature>
<feature type="compositionally biased region" description="Pro residues" evidence="4">
    <location>
        <begin position="954"/>
        <end position="1030"/>
    </location>
</feature>
<feature type="compositionally biased region" description="Pro residues" evidence="4">
    <location>
        <begin position="1138"/>
        <end position="1167"/>
    </location>
</feature>
<dbReference type="OrthoDB" id="2444812at2759"/>
<dbReference type="SUPFAM" id="SSF51045">
    <property type="entry name" value="WW domain"/>
    <property type="match status" value="1"/>
</dbReference>
<feature type="compositionally biased region" description="Acidic residues" evidence="4">
    <location>
        <begin position="427"/>
        <end position="443"/>
    </location>
</feature>
<reference evidence="6 7" key="1">
    <citation type="submission" date="2020-02" db="EMBL/GenBank/DDBJ databases">
        <authorList>
            <person name="Ferguson B K."/>
        </authorList>
    </citation>
    <scope>NUCLEOTIDE SEQUENCE [LARGE SCALE GENOMIC DNA]</scope>
</reference>
<feature type="region of interest" description="Disordered" evidence="4">
    <location>
        <begin position="743"/>
        <end position="781"/>
    </location>
</feature>
<dbReference type="Gene3D" id="2.20.25.240">
    <property type="match status" value="1"/>
</dbReference>
<dbReference type="SMART" id="SM00456">
    <property type="entry name" value="WW"/>
    <property type="match status" value="1"/>
</dbReference>
<dbReference type="Gene3D" id="2.20.70.10">
    <property type="match status" value="1"/>
</dbReference>
<feature type="region of interest" description="Disordered" evidence="4">
    <location>
        <begin position="800"/>
        <end position="831"/>
    </location>
</feature>
<feature type="compositionally biased region" description="Basic residues" evidence="4">
    <location>
        <begin position="598"/>
        <end position="612"/>
    </location>
</feature>
<gene>
    <name evidence="6" type="ORF">NTEN_LOCUS1146</name>
</gene>
<feature type="compositionally biased region" description="Basic and acidic residues" evidence="4">
    <location>
        <begin position="460"/>
        <end position="469"/>
    </location>
</feature>
<dbReference type="Proteomes" id="UP000479000">
    <property type="component" value="Unassembled WGS sequence"/>
</dbReference>
<dbReference type="InterPro" id="IPR036020">
    <property type="entry name" value="WW_dom_sf"/>
</dbReference>
<proteinExistence type="predicted"/>
<feature type="non-terminal residue" evidence="6">
    <location>
        <position position="1177"/>
    </location>
</feature>
<dbReference type="PANTHER" id="PTHR46697:SF1">
    <property type="entry name" value="FORMIN-BINDING PROTEIN 4"/>
    <property type="match status" value="1"/>
</dbReference>
<feature type="compositionally biased region" description="Basic and acidic residues" evidence="4">
    <location>
        <begin position="743"/>
        <end position="753"/>
    </location>
</feature>
<dbReference type="InterPro" id="IPR053076">
    <property type="entry name" value="WW_domain_protein"/>
</dbReference>
<accession>A0A6H5FXI5</accession>
<feature type="region of interest" description="Disordered" evidence="4">
    <location>
        <begin position="367"/>
        <end position="443"/>
    </location>
</feature>
<feature type="compositionally biased region" description="Basic and acidic residues" evidence="4">
    <location>
        <begin position="913"/>
        <end position="926"/>
    </location>
</feature>
<feature type="compositionally biased region" description="Basic and acidic residues" evidence="4">
    <location>
        <begin position="679"/>
        <end position="689"/>
    </location>
</feature>
<dbReference type="InterPro" id="IPR001202">
    <property type="entry name" value="WW_dom"/>
</dbReference>
<feature type="region of interest" description="Disordered" evidence="4">
    <location>
        <begin position="591"/>
        <end position="709"/>
    </location>
</feature>
<evidence type="ECO:0000256" key="3">
    <source>
        <dbReference type="ARBA" id="ARBA00022833"/>
    </source>
</evidence>